<evidence type="ECO:0000256" key="5">
    <source>
        <dbReference type="ARBA" id="ARBA00038359"/>
    </source>
</evidence>
<name>A0A8K0W066_9PLEO</name>
<protein>
    <recommendedName>
        <fullName evidence="7">Rhodopsin domain-containing protein</fullName>
    </recommendedName>
</protein>
<feature type="transmembrane region" description="Helical" evidence="6">
    <location>
        <begin position="6"/>
        <end position="28"/>
    </location>
</feature>
<feature type="transmembrane region" description="Helical" evidence="6">
    <location>
        <begin position="213"/>
        <end position="236"/>
    </location>
</feature>
<dbReference type="AlphaFoldDB" id="A0A8K0W066"/>
<feature type="domain" description="Rhodopsin" evidence="7">
    <location>
        <begin position="25"/>
        <end position="276"/>
    </location>
</feature>
<feature type="transmembrane region" description="Helical" evidence="6">
    <location>
        <begin position="94"/>
        <end position="113"/>
    </location>
</feature>
<proteinExistence type="inferred from homology"/>
<feature type="transmembrane region" description="Helical" evidence="6">
    <location>
        <begin position="40"/>
        <end position="62"/>
    </location>
</feature>
<keyword evidence="4 6" id="KW-0472">Membrane</keyword>
<comment type="caution">
    <text evidence="8">The sequence shown here is derived from an EMBL/GenBank/DDBJ whole genome shotgun (WGS) entry which is preliminary data.</text>
</comment>
<comment type="subcellular location">
    <subcellularLocation>
        <location evidence="1">Membrane</location>
        <topology evidence="1">Multi-pass membrane protein</topology>
    </subcellularLocation>
</comment>
<evidence type="ECO:0000256" key="2">
    <source>
        <dbReference type="ARBA" id="ARBA00022692"/>
    </source>
</evidence>
<evidence type="ECO:0000256" key="1">
    <source>
        <dbReference type="ARBA" id="ARBA00004141"/>
    </source>
</evidence>
<evidence type="ECO:0000256" key="6">
    <source>
        <dbReference type="SAM" id="Phobius"/>
    </source>
</evidence>
<comment type="similarity">
    <text evidence="5">Belongs to the SAT4 family.</text>
</comment>
<evidence type="ECO:0000256" key="3">
    <source>
        <dbReference type="ARBA" id="ARBA00022989"/>
    </source>
</evidence>
<dbReference type="Proteomes" id="UP000813461">
    <property type="component" value="Unassembled WGS sequence"/>
</dbReference>
<dbReference type="PANTHER" id="PTHR33048:SF124">
    <property type="entry name" value="INTEGRAL MEMBRANE PROTEIN"/>
    <property type="match status" value="1"/>
</dbReference>
<dbReference type="Pfam" id="PF20684">
    <property type="entry name" value="Fung_rhodopsin"/>
    <property type="match status" value="1"/>
</dbReference>
<feature type="transmembrane region" description="Helical" evidence="6">
    <location>
        <begin position="180"/>
        <end position="201"/>
    </location>
</feature>
<feature type="transmembrane region" description="Helical" evidence="6">
    <location>
        <begin position="125"/>
        <end position="149"/>
    </location>
</feature>
<evidence type="ECO:0000256" key="4">
    <source>
        <dbReference type="ARBA" id="ARBA00023136"/>
    </source>
</evidence>
<sequence>MAVHGYLSVVLAFVLTGLSTVVVALRFYSRHFLVGKLSASDWVMFLALLVAWGSVVNNWYAIHFLDYSGVNSRDTFAVVATGSLLTLWIYRLNYILSLCLIKTSILLFYNYIASSRKSFHCLVRFLLAIILLGSASMIIATVFTCYPIGDAWSFTVFEGGFYGIHATQCYNPGPFWLANAAYNLVTDILIWLLPIVFFLNLKSMKLRRRLELVAIFSVGIVAIIASAARLRVMVLWLSDFIHQGENTANLMIWSQVEQNVGIIAGSIPFLRPIFRRALVRARSREQPSPSPAVCLIRDATPDAHLRVVRTPIIPSPSPTFNGSREFRMPVSELHPIETAKPESSWGATVWDGTQTRQVLHA</sequence>
<accession>A0A8K0W066</accession>
<dbReference type="OrthoDB" id="3934549at2759"/>
<evidence type="ECO:0000259" key="7">
    <source>
        <dbReference type="Pfam" id="PF20684"/>
    </source>
</evidence>
<gene>
    <name evidence="8" type="ORF">FB567DRAFT_336119</name>
</gene>
<dbReference type="GO" id="GO:0016020">
    <property type="term" value="C:membrane"/>
    <property type="evidence" value="ECO:0007669"/>
    <property type="project" value="UniProtKB-SubCell"/>
</dbReference>
<evidence type="ECO:0000313" key="8">
    <source>
        <dbReference type="EMBL" id="KAH7088332.1"/>
    </source>
</evidence>
<organism evidence="8 9">
    <name type="scientific">Paraphoma chrysanthemicola</name>
    <dbReference type="NCBI Taxonomy" id="798071"/>
    <lineage>
        <taxon>Eukaryota</taxon>
        <taxon>Fungi</taxon>
        <taxon>Dikarya</taxon>
        <taxon>Ascomycota</taxon>
        <taxon>Pezizomycotina</taxon>
        <taxon>Dothideomycetes</taxon>
        <taxon>Pleosporomycetidae</taxon>
        <taxon>Pleosporales</taxon>
        <taxon>Pleosporineae</taxon>
        <taxon>Phaeosphaeriaceae</taxon>
        <taxon>Paraphoma</taxon>
    </lineage>
</organism>
<reference evidence="8" key="1">
    <citation type="journal article" date="2021" name="Nat. Commun.">
        <title>Genetic determinants of endophytism in the Arabidopsis root mycobiome.</title>
        <authorList>
            <person name="Mesny F."/>
            <person name="Miyauchi S."/>
            <person name="Thiergart T."/>
            <person name="Pickel B."/>
            <person name="Atanasova L."/>
            <person name="Karlsson M."/>
            <person name="Huettel B."/>
            <person name="Barry K.W."/>
            <person name="Haridas S."/>
            <person name="Chen C."/>
            <person name="Bauer D."/>
            <person name="Andreopoulos W."/>
            <person name="Pangilinan J."/>
            <person name="LaButti K."/>
            <person name="Riley R."/>
            <person name="Lipzen A."/>
            <person name="Clum A."/>
            <person name="Drula E."/>
            <person name="Henrissat B."/>
            <person name="Kohler A."/>
            <person name="Grigoriev I.V."/>
            <person name="Martin F.M."/>
            <person name="Hacquard S."/>
        </authorList>
    </citation>
    <scope>NUCLEOTIDE SEQUENCE</scope>
    <source>
        <strain evidence="8">MPI-SDFR-AT-0120</strain>
    </source>
</reference>
<dbReference type="InterPro" id="IPR052337">
    <property type="entry name" value="SAT4-like"/>
</dbReference>
<keyword evidence="2 6" id="KW-0812">Transmembrane</keyword>
<dbReference type="EMBL" id="JAGMVJ010000008">
    <property type="protein sequence ID" value="KAH7088332.1"/>
    <property type="molecule type" value="Genomic_DNA"/>
</dbReference>
<evidence type="ECO:0000313" key="9">
    <source>
        <dbReference type="Proteomes" id="UP000813461"/>
    </source>
</evidence>
<keyword evidence="3 6" id="KW-1133">Transmembrane helix</keyword>
<dbReference type="PANTHER" id="PTHR33048">
    <property type="entry name" value="PTH11-LIKE INTEGRAL MEMBRANE PROTEIN (AFU_ORTHOLOGUE AFUA_5G11245)"/>
    <property type="match status" value="1"/>
</dbReference>
<keyword evidence="9" id="KW-1185">Reference proteome</keyword>
<dbReference type="InterPro" id="IPR049326">
    <property type="entry name" value="Rhodopsin_dom_fungi"/>
</dbReference>